<dbReference type="InterPro" id="IPR027417">
    <property type="entry name" value="P-loop_NTPase"/>
</dbReference>
<dbReference type="AlphaFoldDB" id="A0A655ANL4"/>
<protein>
    <submittedName>
        <fullName evidence="2">ATPase</fullName>
    </submittedName>
</protein>
<dbReference type="Pfam" id="PF13086">
    <property type="entry name" value="AAA_11"/>
    <property type="match status" value="1"/>
</dbReference>
<name>A0A655ANL4_MYCTX</name>
<evidence type="ECO:0000313" key="2">
    <source>
        <dbReference type="EMBL" id="CKT33325.1"/>
    </source>
</evidence>
<evidence type="ECO:0000259" key="1">
    <source>
        <dbReference type="Pfam" id="PF13086"/>
    </source>
</evidence>
<proteinExistence type="predicted"/>
<dbReference type="Gene3D" id="3.40.50.300">
    <property type="entry name" value="P-loop containing nucleotide triphosphate hydrolases"/>
    <property type="match status" value="1"/>
</dbReference>
<sequence length="206" mass="21512">MVIVERTGSDGNTFQQLPFALAPGPPVPTTALRESIESTAAAVASGSPQLPSTALMDVLLRRPPRTRSGAALPRSSDPVTDIAAAALDLDSSYLAVHGPPGTGKTYTAARVIAELVTEHAWRIGVVAQSHATVENLLEGVISAGLDPGQVAKKPHDHTAGRWQSIDGSQYTEFIRDTAGCVIGGTAWDFANGNRVPKASLDLLVID</sequence>
<dbReference type="EMBL" id="CNGE01000779">
    <property type="protein sequence ID" value="CKT33325.1"/>
    <property type="molecule type" value="Genomic_DNA"/>
</dbReference>
<dbReference type="InterPro" id="IPR041677">
    <property type="entry name" value="DNA2/NAM7_AAA_11"/>
</dbReference>
<accession>A0A655ANL4</accession>
<dbReference type="GO" id="GO:0004386">
    <property type="term" value="F:helicase activity"/>
    <property type="evidence" value="ECO:0007669"/>
    <property type="project" value="InterPro"/>
</dbReference>
<feature type="domain" description="DNA2/NAM7 helicase helicase" evidence="1">
    <location>
        <begin position="93"/>
        <end position="142"/>
    </location>
</feature>
<gene>
    <name evidence="2" type="ORF">ERS027646_03364</name>
</gene>
<evidence type="ECO:0000313" key="3">
    <source>
        <dbReference type="Proteomes" id="UP000048948"/>
    </source>
</evidence>
<dbReference type="SUPFAM" id="SSF52540">
    <property type="entry name" value="P-loop containing nucleoside triphosphate hydrolases"/>
    <property type="match status" value="1"/>
</dbReference>
<dbReference type="Proteomes" id="UP000048948">
    <property type="component" value="Unassembled WGS sequence"/>
</dbReference>
<reference evidence="2 3" key="1">
    <citation type="submission" date="2015-03" db="EMBL/GenBank/DDBJ databases">
        <authorList>
            <consortium name="Pathogen Informatics"/>
        </authorList>
    </citation>
    <scope>NUCLEOTIDE SEQUENCE [LARGE SCALE GENOMIC DNA]</scope>
    <source>
        <strain evidence="2 3">Bir 172</strain>
    </source>
</reference>
<organism evidence="2 3">
    <name type="scientific">Mycobacterium tuberculosis</name>
    <dbReference type="NCBI Taxonomy" id="1773"/>
    <lineage>
        <taxon>Bacteria</taxon>
        <taxon>Bacillati</taxon>
        <taxon>Actinomycetota</taxon>
        <taxon>Actinomycetes</taxon>
        <taxon>Mycobacteriales</taxon>
        <taxon>Mycobacteriaceae</taxon>
        <taxon>Mycobacterium</taxon>
        <taxon>Mycobacterium tuberculosis complex</taxon>
    </lineage>
</organism>